<gene>
    <name evidence="1" type="ORF">HG66A1_58410</name>
</gene>
<organism evidence="1 2">
    <name type="scientific">Gimesia chilikensis</name>
    <dbReference type="NCBI Taxonomy" id="2605989"/>
    <lineage>
        <taxon>Bacteria</taxon>
        <taxon>Pseudomonadati</taxon>
        <taxon>Planctomycetota</taxon>
        <taxon>Planctomycetia</taxon>
        <taxon>Planctomycetales</taxon>
        <taxon>Planctomycetaceae</taxon>
        <taxon>Gimesia</taxon>
    </lineage>
</organism>
<keyword evidence="2" id="KW-1185">Reference proteome</keyword>
<dbReference type="AlphaFoldDB" id="A0A517PXB0"/>
<proteinExistence type="predicted"/>
<sequence length="148" mass="17894">MTEPTTPPRRYLSRDEQTVVVRLIQKMIALGRYASDIKTAIAARYNLSRRSATRYLHRARREMQEFVERKDDEHRTDSFYFYRSIIEDPESSRHERLRACERIDKLLGIELTVKYTQSRNFNKSIEEIENMTDEELNDYYNKLKKKYS</sequence>
<reference evidence="1 2" key="1">
    <citation type="submission" date="2019-02" db="EMBL/GenBank/DDBJ databases">
        <title>Deep-cultivation of Planctomycetes and their phenomic and genomic characterization uncovers novel biology.</title>
        <authorList>
            <person name="Wiegand S."/>
            <person name="Jogler M."/>
            <person name="Boedeker C."/>
            <person name="Pinto D."/>
            <person name="Vollmers J."/>
            <person name="Rivas-Marin E."/>
            <person name="Kohn T."/>
            <person name="Peeters S.H."/>
            <person name="Heuer A."/>
            <person name="Rast P."/>
            <person name="Oberbeckmann S."/>
            <person name="Bunk B."/>
            <person name="Jeske O."/>
            <person name="Meyerdierks A."/>
            <person name="Storesund J.E."/>
            <person name="Kallscheuer N."/>
            <person name="Luecker S."/>
            <person name="Lage O.M."/>
            <person name="Pohl T."/>
            <person name="Merkel B.J."/>
            <person name="Hornburger P."/>
            <person name="Mueller R.-W."/>
            <person name="Bruemmer F."/>
            <person name="Labrenz M."/>
            <person name="Spormann A.M."/>
            <person name="Op den Camp H."/>
            <person name="Overmann J."/>
            <person name="Amann R."/>
            <person name="Jetten M.S.M."/>
            <person name="Mascher T."/>
            <person name="Medema M.H."/>
            <person name="Devos D.P."/>
            <person name="Kaster A.-K."/>
            <person name="Ovreas L."/>
            <person name="Rohde M."/>
            <person name="Galperin M.Y."/>
            <person name="Jogler C."/>
        </authorList>
    </citation>
    <scope>NUCLEOTIDE SEQUENCE [LARGE SCALE GENOMIC DNA]</scope>
    <source>
        <strain evidence="1 2">HG66A1</strain>
    </source>
</reference>
<protein>
    <submittedName>
        <fullName evidence="1">Uncharacterized protein</fullName>
    </submittedName>
</protein>
<dbReference type="Proteomes" id="UP000320421">
    <property type="component" value="Chromosome"/>
</dbReference>
<evidence type="ECO:0000313" key="1">
    <source>
        <dbReference type="EMBL" id="QDT24015.1"/>
    </source>
</evidence>
<name>A0A517PXB0_9PLAN</name>
<accession>A0A517PXB0</accession>
<accession>A0A5A8BKA3</accession>
<dbReference type="EMBL" id="CP036266">
    <property type="protein sequence ID" value="QDT24015.1"/>
    <property type="molecule type" value="Genomic_DNA"/>
</dbReference>
<dbReference type="OrthoDB" id="269446at2"/>
<dbReference type="RefSeq" id="WP_145192280.1">
    <property type="nucleotide sequence ID" value="NZ_CP036266.1"/>
</dbReference>
<evidence type="ECO:0000313" key="2">
    <source>
        <dbReference type="Proteomes" id="UP000320421"/>
    </source>
</evidence>